<sequence>MHLLTGVTGLSGSIVIREFARQAVPVRVLVRDPDAAPWLRELPNVEVVRGDMAVAESLGAAFDDVDRALMISSPRGDMVRTQCRFIDAAAAAGVRHIVKFSGKESGTAFDPRAFRGTRWHLEIENYLENSGLAWTHLRPSQFMQLYLPGTLTGVDPKRRALVMPIGQSRLAPVDIADIARVLVAMMDADGIEGRAFDMTGPEGLTMSEITDRISAASGRTFGYQEVTFAQKRALHAAEGLPPEVLDLLEEIYRGRSASPECRVDLSTHHEFGVEPSTFADFARRHADDFIAEAAA</sequence>
<dbReference type="InterPro" id="IPR051604">
    <property type="entry name" value="Ergot_Alk_Oxidoreductase"/>
</dbReference>
<dbReference type="Proteomes" id="UP001601992">
    <property type="component" value="Unassembled WGS sequence"/>
</dbReference>
<accession>A0ABW6RQZ9</accession>
<dbReference type="PANTHER" id="PTHR43162:SF1">
    <property type="entry name" value="PRESTALK A DIFFERENTIATION PROTEIN A"/>
    <property type="match status" value="1"/>
</dbReference>
<proteinExistence type="predicted"/>
<comment type="caution">
    <text evidence="2">The sequence shown here is derived from an EMBL/GenBank/DDBJ whole genome shotgun (WGS) entry which is preliminary data.</text>
</comment>
<feature type="domain" description="NmrA-like" evidence="1">
    <location>
        <begin position="4"/>
        <end position="248"/>
    </location>
</feature>
<dbReference type="RefSeq" id="WP_040827703.1">
    <property type="nucleotide sequence ID" value="NZ_JBIAQY010000001.1"/>
</dbReference>
<name>A0ABW6RQZ9_9NOCA</name>
<evidence type="ECO:0000259" key="1">
    <source>
        <dbReference type="Pfam" id="PF05368"/>
    </source>
</evidence>
<evidence type="ECO:0000313" key="2">
    <source>
        <dbReference type="EMBL" id="MFF3566403.1"/>
    </source>
</evidence>
<organism evidence="2 3">
    <name type="scientific">Nocardia jiangxiensis</name>
    <dbReference type="NCBI Taxonomy" id="282685"/>
    <lineage>
        <taxon>Bacteria</taxon>
        <taxon>Bacillati</taxon>
        <taxon>Actinomycetota</taxon>
        <taxon>Actinomycetes</taxon>
        <taxon>Mycobacteriales</taxon>
        <taxon>Nocardiaceae</taxon>
        <taxon>Nocardia</taxon>
    </lineage>
</organism>
<dbReference type="PANTHER" id="PTHR43162">
    <property type="match status" value="1"/>
</dbReference>
<gene>
    <name evidence="2" type="ORF">ACFYXQ_01320</name>
</gene>
<dbReference type="Pfam" id="PF05368">
    <property type="entry name" value="NmrA"/>
    <property type="match status" value="1"/>
</dbReference>
<dbReference type="InterPro" id="IPR008030">
    <property type="entry name" value="NmrA-like"/>
</dbReference>
<protein>
    <submittedName>
        <fullName evidence="2">NAD(P)H-binding protein</fullName>
    </submittedName>
</protein>
<dbReference type="EMBL" id="JBIAQY010000001">
    <property type="protein sequence ID" value="MFF3566403.1"/>
    <property type="molecule type" value="Genomic_DNA"/>
</dbReference>
<dbReference type="SUPFAM" id="SSF51735">
    <property type="entry name" value="NAD(P)-binding Rossmann-fold domains"/>
    <property type="match status" value="1"/>
</dbReference>
<dbReference type="InterPro" id="IPR036291">
    <property type="entry name" value="NAD(P)-bd_dom_sf"/>
</dbReference>
<dbReference type="Gene3D" id="3.90.25.10">
    <property type="entry name" value="UDP-galactose 4-epimerase, domain 1"/>
    <property type="match status" value="1"/>
</dbReference>
<dbReference type="Gene3D" id="3.40.50.720">
    <property type="entry name" value="NAD(P)-binding Rossmann-like Domain"/>
    <property type="match status" value="1"/>
</dbReference>
<keyword evidence="3" id="KW-1185">Reference proteome</keyword>
<evidence type="ECO:0000313" key="3">
    <source>
        <dbReference type="Proteomes" id="UP001601992"/>
    </source>
</evidence>
<reference evidence="2 3" key="1">
    <citation type="submission" date="2024-10" db="EMBL/GenBank/DDBJ databases">
        <title>The Natural Products Discovery Center: Release of the First 8490 Sequenced Strains for Exploring Actinobacteria Biosynthetic Diversity.</title>
        <authorList>
            <person name="Kalkreuter E."/>
            <person name="Kautsar S.A."/>
            <person name="Yang D."/>
            <person name="Bader C.D."/>
            <person name="Teijaro C.N."/>
            <person name="Fluegel L."/>
            <person name="Davis C.M."/>
            <person name="Simpson J.R."/>
            <person name="Lauterbach L."/>
            <person name="Steele A.D."/>
            <person name="Gui C."/>
            <person name="Meng S."/>
            <person name="Li G."/>
            <person name="Viehrig K."/>
            <person name="Ye F."/>
            <person name="Su P."/>
            <person name="Kiefer A.F."/>
            <person name="Nichols A."/>
            <person name="Cepeda A.J."/>
            <person name="Yan W."/>
            <person name="Fan B."/>
            <person name="Jiang Y."/>
            <person name="Adhikari A."/>
            <person name="Zheng C.-J."/>
            <person name="Schuster L."/>
            <person name="Cowan T.M."/>
            <person name="Smanski M.J."/>
            <person name="Chevrette M.G."/>
            <person name="De Carvalho L.P.S."/>
            <person name="Shen B."/>
        </authorList>
    </citation>
    <scope>NUCLEOTIDE SEQUENCE [LARGE SCALE GENOMIC DNA]</scope>
    <source>
        <strain evidence="2 3">NPDC002593</strain>
    </source>
</reference>